<dbReference type="KEGG" id="pki:111852131"/>
<dbReference type="AlphaFoldDB" id="A0A3B3SPV8"/>
<dbReference type="Ensembl" id="ENSPKIT00000013605.1">
    <property type="protein sequence ID" value="ENSPKIP00000032732.1"/>
    <property type="gene ID" value="ENSPKIG00000012720.1"/>
</dbReference>
<reference evidence="12" key="2">
    <citation type="submission" date="2025-09" db="UniProtKB">
        <authorList>
            <consortium name="Ensembl"/>
        </authorList>
    </citation>
    <scope>IDENTIFICATION</scope>
</reference>
<dbReference type="GO" id="GO:0016055">
    <property type="term" value="P:Wnt signaling pathway"/>
    <property type="evidence" value="ECO:0007669"/>
    <property type="project" value="UniProtKB-KW"/>
</dbReference>
<keyword evidence="13" id="KW-1185">Reference proteome</keyword>
<dbReference type="RefSeq" id="XP_023683459.1">
    <property type="nucleotide sequence ID" value="XM_023827691.2"/>
</dbReference>
<sequence length="240" mass="26374">MPITAWAHCSWLVPLLLALVWMVEVGAKANAIRPARPGESAAVPMERTAGPTATGFRKGNSPVQVQPCGSDKECGVGSYCHAPPQGPARCAACRRRRKRCYSDGMCCPGSHCSHNICIAISESTLSSQITAPEDHNKYSTKGSIWKKTRRVKISFAKGHEGDPCLRSSDCADGYCCARHFWSKMCKPVLRQGEVCTRQRRKGSHGLELFQRCDCARNLTCAPWNDVAADSRSRLHVCQRP</sequence>
<evidence type="ECO:0000256" key="3">
    <source>
        <dbReference type="ARBA" id="ARBA00022473"/>
    </source>
</evidence>
<dbReference type="InterPro" id="IPR048499">
    <property type="entry name" value="DIKK1/2/4_C-subdom2"/>
</dbReference>
<dbReference type="Gene3D" id="2.10.80.10">
    <property type="entry name" value="Lipase, subunit A"/>
    <property type="match status" value="1"/>
</dbReference>
<dbReference type="InterPro" id="IPR047302">
    <property type="entry name" value="Dkk2_Cys2"/>
</dbReference>
<proteinExistence type="inferred from homology"/>
<evidence type="ECO:0000259" key="11">
    <source>
        <dbReference type="Pfam" id="PF21481"/>
    </source>
</evidence>
<dbReference type="CDD" id="cd23273">
    <property type="entry name" value="Dkk2_Cys2"/>
    <property type="match status" value="1"/>
</dbReference>
<evidence type="ECO:0000313" key="12">
    <source>
        <dbReference type="Ensembl" id="ENSPKIP00000032732.1"/>
    </source>
</evidence>
<evidence type="ECO:0000256" key="5">
    <source>
        <dbReference type="ARBA" id="ARBA00022687"/>
    </source>
</evidence>
<evidence type="ECO:0000256" key="6">
    <source>
        <dbReference type="ARBA" id="ARBA00022729"/>
    </source>
</evidence>
<dbReference type="GO" id="GO:0039706">
    <property type="term" value="F:co-receptor binding"/>
    <property type="evidence" value="ECO:0007669"/>
    <property type="project" value="TreeGrafter"/>
</dbReference>
<name>A0A3B3SPV8_9TELE</name>
<dbReference type="GeneTree" id="ENSGT00940000164073"/>
<dbReference type="GeneID" id="111852131"/>
<dbReference type="InterPro" id="IPR048500">
    <property type="entry name" value="DIKK1/2/4_C-subdom1"/>
</dbReference>
<keyword evidence="3" id="KW-0217">Developmental protein</keyword>
<evidence type="ECO:0000256" key="4">
    <source>
        <dbReference type="ARBA" id="ARBA00022525"/>
    </source>
</evidence>
<dbReference type="Pfam" id="PF04706">
    <property type="entry name" value="Dickkopf_N"/>
    <property type="match status" value="1"/>
</dbReference>
<feature type="domain" description="Dickkopf-related protein 1/2/4 C-terminal subdomain 1" evidence="11">
    <location>
        <begin position="160"/>
        <end position="189"/>
    </location>
</feature>
<dbReference type="Pfam" id="PF21481">
    <property type="entry name" value="DIKK1-2-4_C-subdom1"/>
    <property type="match status" value="1"/>
</dbReference>
<dbReference type="Proteomes" id="UP000261540">
    <property type="component" value="Unplaced"/>
</dbReference>
<feature type="chain" id="PRO_5017286149" evidence="8">
    <location>
        <begin position="19"/>
        <end position="240"/>
    </location>
</feature>
<dbReference type="PANTHER" id="PTHR12113">
    <property type="entry name" value="DICKKOPF3-LIKE 3"/>
    <property type="match status" value="1"/>
</dbReference>
<evidence type="ECO:0000256" key="2">
    <source>
        <dbReference type="ARBA" id="ARBA00010842"/>
    </source>
</evidence>
<dbReference type="STRING" id="1676925.ENSPKIP00000032732"/>
<keyword evidence="7" id="KW-1015">Disulfide bond</keyword>
<dbReference type="PANTHER" id="PTHR12113:SF12">
    <property type="entry name" value="DICKKOPF-RELATED PROTEIN 2"/>
    <property type="match status" value="1"/>
</dbReference>
<dbReference type="OrthoDB" id="4321958at2759"/>
<feature type="signal peptide" evidence="8">
    <location>
        <begin position="1"/>
        <end position="18"/>
    </location>
</feature>
<dbReference type="InterPro" id="IPR006796">
    <property type="entry name" value="Dickkopf_N"/>
</dbReference>
<accession>A0A3B3SPV8</accession>
<evidence type="ECO:0000259" key="9">
    <source>
        <dbReference type="Pfam" id="PF04706"/>
    </source>
</evidence>
<evidence type="ECO:0000256" key="1">
    <source>
        <dbReference type="ARBA" id="ARBA00004613"/>
    </source>
</evidence>
<reference evidence="12" key="1">
    <citation type="submission" date="2025-08" db="UniProtKB">
        <authorList>
            <consortium name="Ensembl"/>
        </authorList>
    </citation>
    <scope>IDENTIFICATION</scope>
</reference>
<dbReference type="GO" id="GO:0005615">
    <property type="term" value="C:extracellular space"/>
    <property type="evidence" value="ECO:0007669"/>
    <property type="project" value="TreeGrafter"/>
</dbReference>
<evidence type="ECO:0000256" key="8">
    <source>
        <dbReference type="SAM" id="SignalP"/>
    </source>
</evidence>
<dbReference type="Pfam" id="PF21479">
    <property type="entry name" value="DIKK1-2-4_C-subdom2"/>
    <property type="match status" value="1"/>
</dbReference>
<organism evidence="12 13">
    <name type="scientific">Paramormyrops kingsleyae</name>
    <dbReference type="NCBI Taxonomy" id="1676925"/>
    <lineage>
        <taxon>Eukaryota</taxon>
        <taxon>Metazoa</taxon>
        <taxon>Chordata</taxon>
        <taxon>Craniata</taxon>
        <taxon>Vertebrata</taxon>
        <taxon>Euteleostomi</taxon>
        <taxon>Actinopterygii</taxon>
        <taxon>Neopterygii</taxon>
        <taxon>Teleostei</taxon>
        <taxon>Osteoglossocephala</taxon>
        <taxon>Osteoglossomorpha</taxon>
        <taxon>Osteoglossiformes</taxon>
        <taxon>Mormyridae</taxon>
        <taxon>Paramormyrops</taxon>
    </lineage>
</organism>
<comment type="subcellular location">
    <subcellularLocation>
        <location evidence="1">Secreted</location>
    </subcellularLocation>
</comment>
<keyword evidence="4" id="KW-0964">Secreted</keyword>
<keyword evidence="5" id="KW-0879">Wnt signaling pathway</keyword>
<keyword evidence="6 8" id="KW-0732">Signal</keyword>
<comment type="similarity">
    <text evidence="2">Belongs to the dickkopf family.</text>
</comment>
<dbReference type="FunFam" id="2.10.80.10:FF:000001">
    <property type="entry name" value="Dickkopf WNT-signaling pathway inhibitor 2"/>
    <property type="match status" value="1"/>
</dbReference>
<evidence type="ECO:0000259" key="10">
    <source>
        <dbReference type="Pfam" id="PF21479"/>
    </source>
</evidence>
<evidence type="ECO:0000313" key="13">
    <source>
        <dbReference type="Proteomes" id="UP000261540"/>
    </source>
</evidence>
<feature type="domain" description="Dickkopf-related protein 1/2/4 C-terminal subdomain 2" evidence="10">
    <location>
        <begin position="192"/>
        <end position="239"/>
    </location>
</feature>
<dbReference type="GO" id="GO:0090090">
    <property type="term" value="P:negative regulation of canonical Wnt signaling pathway"/>
    <property type="evidence" value="ECO:0007669"/>
    <property type="project" value="TreeGrafter"/>
</dbReference>
<dbReference type="GO" id="GO:0048019">
    <property type="term" value="F:receptor antagonist activity"/>
    <property type="evidence" value="ECO:0007669"/>
    <property type="project" value="TreeGrafter"/>
</dbReference>
<evidence type="ECO:0000256" key="7">
    <source>
        <dbReference type="ARBA" id="ARBA00023157"/>
    </source>
</evidence>
<feature type="domain" description="Dickkopf N-terminal cysteine-rich" evidence="9">
    <location>
        <begin position="68"/>
        <end position="118"/>
    </location>
</feature>
<protein>
    <submittedName>
        <fullName evidence="12">Dickkopf-related protein 2-like</fullName>
    </submittedName>
</protein>
<dbReference type="InterPro" id="IPR039863">
    <property type="entry name" value="DKK1-4"/>
</dbReference>